<dbReference type="InterPro" id="IPR011335">
    <property type="entry name" value="Restrct_endonuc-II-like"/>
</dbReference>
<accession>T0G888</accession>
<feature type="domain" description="YqaJ viral recombinase" evidence="1">
    <location>
        <begin position="13"/>
        <end position="144"/>
    </location>
</feature>
<dbReference type="Proteomes" id="UP000015524">
    <property type="component" value="Unassembled WGS sequence"/>
</dbReference>
<comment type="caution">
    <text evidence="2">The sequence shown here is derived from an EMBL/GenBank/DDBJ whole genome shotgun (WGS) entry which is preliminary data.</text>
</comment>
<gene>
    <name evidence="2" type="ORF">L485_22325</name>
</gene>
<protein>
    <submittedName>
        <fullName evidence="2">Endonuclease</fullName>
    </submittedName>
</protein>
<dbReference type="Gene3D" id="3.90.320.10">
    <property type="match status" value="1"/>
</dbReference>
<organism evidence="2 3">
    <name type="scientific">Sphingobium baderi LL03</name>
    <dbReference type="NCBI Taxonomy" id="1114964"/>
    <lineage>
        <taxon>Bacteria</taxon>
        <taxon>Pseudomonadati</taxon>
        <taxon>Pseudomonadota</taxon>
        <taxon>Alphaproteobacteria</taxon>
        <taxon>Sphingomonadales</taxon>
        <taxon>Sphingomonadaceae</taxon>
        <taxon>Sphingobium</taxon>
    </lineage>
</organism>
<name>T0G888_9SPHN</name>
<dbReference type="Pfam" id="PF09588">
    <property type="entry name" value="YqaJ"/>
    <property type="match status" value="1"/>
</dbReference>
<dbReference type="AlphaFoldDB" id="T0G888"/>
<dbReference type="GO" id="GO:0004519">
    <property type="term" value="F:endonuclease activity"/>
    <property type="evidence" value="ECO:0007669"/>
    <property type="project" value="UniProtKB-KW"/>
</dbReference>
<sequence>MSSIRGGDGDDAFRSSVVGASEVAALFGEHPWLTEFELWHRKSGTVSTPDFAHNERTEWGVRLEPVIIGAACERFGYEPIDTPKRLDNGKGLGGHPDKMVMCPRRGRGILEVKTADWLVAKGWGDEPPLNYLLQVMSYAGLAGCDWGDVIVLVGGNELRRFEYEFRPLIFAGIEARVVQFWQSVREGVSPKPDFTRDGSIIAALYPDATDAVVDLRTNNLAAIAATNWLDGKHMEKQGKAMAEAAQAELLEKMGDAGVALLDGMTVKCPTVKATPDRIISAEDVGTTIKGRKSYRRFTIQENA</sequence>
<dbReference type="EMBL" id="ATIB01000088">
    <property type="protein sequence ID" value="EQA96821.1"/>
    <property type="molecule type" value="Genomic_DNA"/>
</dbReference>
<dbReference type="eggNOG" id="COG5377">
    <property type="taxonomic scope" value="Bacteria"/>
</dbReference>
<keyword evidence="3" id="KW-1185">Reference proteome</keyword>
<dbReference type="PATRIC" id="fig|1114964.3.peg.4377"/>
<keyword evidence="2" id="KW-0540">Nuclease</keyword>
<proteinExistence type="predicted"/>
<evidence type="ECO:0000259" key="1">
    <source>
        <dbReference type="Pfam" id="PF09588"/>
    </source>
</evidence>
<dbReference type="SUPFAM" id="SSF52980">
    <property type="entry name" value="Restriction endonuclease-like"/>
    <property type="match status" value="1"/>
</dbReference>
<evidence type="ECO:0000313" key="2">
    <source>
        <dbReference type="EMBL" id="EQA96821.1"/>
    </source>
</evidence>
<keyword evidence="2" id="KW-0255">Endonuclease</keyword>
<dbReference type="InterPro" id="IPR019080">
    <property type="entry name" value="YqaJ_viral_recombinase"/>
</dbReference>
<reference evidence="2 3" key="1">
    <citation type="journal article" date="2013" name="Genome Announc.">
        <title>Draft Genome Sequence of a Hexachlorocyclohexane-Degrading Bacterium, Sphingobium baderi Strain LL03T.</title>
        <authorList>
            <person name="Kaur J."/>
            <person name="Verma H."/>
            <person name="Tripathi C."/>
            <person name="Khurana J.P."/>
            <person name="Lal R."/>
        </authorList>
    </citation>
    <scope>NUCLEOTIDE SEQUENCE [LARGE SCALE GENOMIC DNA]</scope>
    <source>
        <strain evidence="2 3">LL03</strain>
    </source>
</reference>
<dbReference type="InterPro" id="IPR011604">
    <property type="entry name" value="PDDEXK-like_dom_sf"/>
</dbReference>
<evidence type="ECO:0000313" key="3">
    <source>
        <dbReference type="Proteomes" id="UP000015524"/>
    </source>
</evidence>
<keyword evidence="2" id="KW-0378">Hydrolase</keyword>